<accession>A0A0R3MDS3</accession>
<gene>
    <name evidence="2" type="ORF">CQ14_25940</name>
</gene>
<protein>
    <submittedName>
        <fullName evidence="2">Uncharacterized protein</fullName>
    </submittedName>
</protein>
<sequence length="251" mass="27492">MDVKTFWDTKLSKQLHKAFHVHEKFTAYTGDPRVFTWEKTVADFPPSHAGAVKALPLANTGIAAGARSDGRVGDGALMIEEWQSRKPVILHNHEVYQLATGTLDPVAGLGDLLIVSNYALMTRHSLVVAAFGDHLLARRYDDSDTHPDMVVLTGQALEPPELPLPVLAPREKLVRRKTSARFSQTMPCLCPQKLQAVSSRPCRSSGWCSHCSKMPGSSRSRVEALSLSRWRGSSHNASGPAGPPGIRQLDR</sequence>
<reference evidence="2 3" key="1">
    <citation type="submission" date="2014-03" db="EMBL/GenBank/DDBJ databases">
        <title>Bradyrhizobium valentinum sp. nov., isolated from effective nodules of Lupinus mariae-josephae, a lupine endemic of basic-lime soils in Eastern Spain.</title>
        <authorList>
            <person name="Duran D."/>
            <person name="Rey L."/>
            <person name="Navarro A."/>
            <person name="Busquets A."/>
            <person name="Imperial J."/>
            <person name="Ruiz-Argueso T."/>
        </authorList>
    </citation>
    <scope>NUCLEOTIDE SEQUENCE [LARGE SCALE GENOMIC DNA]</scope>
    <source>
        <strain evidence="2 3">CCBAU 23086</strain>
    </source>
</reference>
<organism evidence="2 3">
    <name type="scientific">Bradyrhizobium lablabi</name>
    <dbReference type="NCBI Taxonomy" id="722472"/>
    <lineage>
        <taxon>Bacteria</taxon>
        <taxon>Pseudomonadati</taxon>
        <taxon>Pseudomonadota</taxon>
        <taxon>Alphaproteobacteria</taxon>
        <taxon>Hyphomicrobiales</taxon>
        <taxon>Nitrobacteraceae</taxon>
        <taxon>Bradyrhizobium</taxon>
    </lineage>
</organism>
<feature type="region of interest" description="Disordered" evidence="1">
    <location>
        <begin position="215"/>
        <end position="251"/>
    </location>
</feature>
<evidence type="ECO:0000313" key="3">
    <source>
        <dbReference type="Proteomes" id="UP000051660"/>
    </source>
</evidence>
<dbReference type="RefSeq" id="WP_057861945.1">
    <property type="nucleotide sequence ID" value="NZ_LLYB01000118.1"/>
</dbReference>
<dbReference type="Proteomes" id="UP000051660">
    <property type="component" value="Unassembled WGS sequence"/>
</dbReference>
<dbReference type="OrthoDB" id="6725102at2"/>
<name>A0A0R3MDS3_9BRAD</name>
<evidence type="ECO:0000313" key="2">
    <source>
        <dbReference type="EMBL" id="KRR17582.1"/>
    </source>
</evidence>
<dbReference type="AlphaFoldDB" id="A0A0R3MDS3"/>
<evidence type="ECO:0000256" key="1">
    <source>
        <dbReference type="SAM" id="MobiDB-lite"/>
    </source>
</evidence>
<proteinExistence type="predicted"/>
<comment type="caution">
    <text evidence="2">The sequence shown here is derived from an EMBL/GenBank/DDBJ whole genome shotgun (WGS) entry which is preliminary data.</text>
</comment>
<dbReference type="EMBL" id="LLYB01000118">
    <property type="protein sequence ID" value="KRR17582.1"/>
    <property type="molecule type" value="Genomic_DNA"/>
</dbReference>